<comment type="caution">
    <text evidence="2">The sequence shown here is derived from an EMBL/GenBank/DDBJ whole genome shotgun (WGS) entry which is preliminary data.</text>
</comment>
<name>A0ABN8NQP3_9CNID</name>
<evidence type="ECO:0000256" key="1">
    <source>
        <dbReference type="SAM" id="MobiDB-lite"/>
    </source>
</evidence>
<evidence type="ECO:0000313" key="3">
    <source>
        <dbReference type="Proteomes" id="UP001159405"/>
    </source>
</evidence>
<feature type="compositionally biased region" description="Low complexity" evidence="1">
    <location>
        <begin position="141"/>
        <end position="158"/>
    </location>
</feature>
<feature type="compositionally biased region" description="Pro residues" evidence="1">
    <location>
        <begin position="296"/>
        <end position="311"/>
    </location>
</feature>
<keyword evidence="3" id="KW-1185">Reference proteome</keyword>
<gene>
    <name evidence="2" type="ORF">PLOB_00025622</name>
</gene>
<proteinExistence type="predicted"/>
<reference evidence="2 3" key="1">
    <citation type="submission" date="2022-05" db="EMBL/GenBank/DDBJ databases">
        <authorList>
            <consortium name="Genoscope - CEA"/>
            <person name="William W."/>
        </authorList>
    </citation>
    <scope>NUCLEOTIDE SEQUENCE [LARGE SCALE GENOMIC DNA]</scope>
</reference>
<dbReference type="Proteomes" id="UP001159405">
    <property type="component" value="Unassembled WGS sequence"/>
</dbReference>
<organism evidence="2 3">
    <name type="scientific">Porites lobata</name>
    <dbReference type="NCBI Taxonomy" id="104759"/>
    <lineage>
        <taxon>Eukaryota</taxon>
        <taxon>Metazoa</taxon>
        <taxon>Cnidaria</taxon>
        <taxon>Anthozoa</taxon>
        <taxon>Hexacorallia</taxon>
        <taxon>Scleractinia</taxon>
        <taxon>Fungiina</taxon>
        <taxon>Poritidae</taxon>
        <taxon>Porites</taxon>
    </lineage>
</organism>
<protein>
    <submittedName>
        <fullName evidence="2">Uncharacterized protein</fullName>
    </submittedName>
</protein>
<accession>A0ABN8NQP3</accession>
<sequence>MSASVAEHRERVVEHIEIARRISAQNIQRAQQRMKDLHDRYAEPTQFQLGDRVGVFCPKNPKGVSKKLAHNYHGPYRMVESLSPVHCILRATDNRHVSTTVHVPKLTRYIDPADRPSREPLFQALPDSDDVDTAPSPATNVLPVSAASPVRPPSSLAPTLSGFSSTPTPVASEPAVSLASASRLLADSDGAPTDLAVDCSTNTWEPREHLLDDRLLKDYLKRNPGAKRVLDPDPHYNPPVAAMSSSPCTEASSVVAFLTLEIDSTCCDKHLSLKPLLANNLRHVQLSQLSTTPAQKPGPDPTTPQPPSGAV</sequence>
<feature type="region of interest" description="Disordered" evidence="1">
    <location>
        <begin position="289"/>
        <end position="311"/>
    </location>
</feature>
<dbReference type="EMBL" id="CALNXK010000030">
    <property type="protein sequence ID" value="CAH3117189.1"/>
    <property type="molecule type" value="Genomic_DNA"/>
</dbReference>
<feature type="region of interest" description="Disordered" evidence="1">
    <location>
        <begin position="112"/>
        <end position="171"/>
    </location>
</feature>
<evidence type="ECO:0000313" key="2">
    <source>
        <dbReference type="EMBL" id="CAH3117189.1"/>
    </source>
</evidence>